<dbReference type="PANTHER" id="PTHR30349">
    <property type="entry name" value="PHAGE INTEGRASE-RELATED"/>
    <property type="match status" value="1"/>
</dbReference>
<keyword evidence="1" id="KW-0233">DNA recombination</keyword>
<sequence>MRNLRAIYRKAIEEGLVEEGRKNPFRHVFTGVYKTQKRALDASQMQRLQNLDYNLWLEQGVCPVQTRPSAMYTSWRLFTFCFHARGMSFVDLAYLKKENITNGVIRYYRKKTGGLIEVRVTSLMQDIIDSFAKETVNSPYVFPIITRQDKYTRLQYENALYLQNRRLKKLAKEAGINMALSTHVSRHSWASIAKSRDTPLWVISEGLGHSSEKVTYTDLSRLDRANEEVCALVKRIGSPGTHAAF</sequence>
<comment type="caution">
    <text evidence="3">The sequence shown here is derived from an EMBL/GenBank/DDBJ whole genome shotgun (WGS) entry which is preliminary data.</text>
</comment>
<feature type="domain" description="Tyr recombinase" evidence="2">
    <location>
        <begin position="86"/>
        <end position="215"/>
    </location>
</feature>
<dbReference type="InterPro" id="IPR013762">
    <property type="entry name" value="Integrase-like_cat_sf"/>
</dbReference>
<dbReference type="GO" id="GO:0015074">
    <property type="term" value="P:DNA integration"/>
    <property type="evidence" value="ECO:0007669"/>
    <property type="project" value="InterPro"/>
</dbReference>
<dbReference type="PANTHER" id="PTHR30349:SF64">
    <property type="entry name" value="PROPHAGE INTEGRASE INTD-RELATED"/>
    <property type="match status" value="1"/>
</dbReference>
<evidence type="ECO:0000256" key="1">
    <source>
        <dbReference type="ARBA" id="ARBA00023172"/>
    </source>
</evidence>
<evidence type="ECO:0000259" key="2">
    <source>
        <dbReference type="Pfam" id="PF00589"/>
    </source>
</evidence>
<dbReference type="GO" id="GO:0006310">
    <property type="term" value="P:DNA recombination"/>
    <property type="evidence" value="ECO:0007669"/>
    <property type="project" value="UniProtKB-KW"/>
</dbReference>
<evidence type="ECO:0000313" key="4">
    <source>
        <dbReference type="Proteomes" id="UP000555103"/>
    </source>
</evidence>
<dbReference type="Gene3D" id="1.10.443.10">
    <property type="entry name" value="Intergrase catalytic core"/>
    <property type="match status" value="1"/>
</dbReference>
<dbReference type="GO" id="GO:0003677">
    <property type="term" value="F:DNA binding"/>
    <property type="evidence" value="ECO:0007669"/>
    <property type="project" value="InterPro"/>
</dbReference>
<dbReference type="EMBL" id="JACIEP010000002">
    <property type="protein sequence ID" value="MBB4034842.1"/>
    <property type="molecule type" value="Genomic_DNA"/>
</dbReference>
<keyword evidence="4" id="KW-1185">Reference proteome</keyword>
<name>A0A840CQJ8_9BACT</name>
<dbReference type="Proteomes" id="UP000555103">
    <property type="component" value="Unassembled WGS sequence"/>
</dbReference>
<dbReference type="InterPro" id="IPR002104">
    <property type="entry name" value="Integrase_catalytic"/>
</dbReference>
<protein>
    <submittedName>
        <fullName evidence="3">Integrase</fullName>
    </submittedName>
</protein>
<dbReference type="Pfam" id="PF00589">
    <property type="entry name" value="Phage_integrase"/>
    <property type="match status" value="1"/>
</dbReference>
<reference evidence="3 4" key="1">
    <citation type="submission" date="2020-08" db="EMBL/GenBank/DDBJ databases">
        <title>Genomic Encyclopedia of Type Strains, Phase IV (KMG-IV): sequencing the most valuable type-strain genomes for metagenomic binning, comparative biology and taxonomic classification.</title>
        <authorList>
            <person name="Goeker M."/>
        </authorList>
    </citation>
    <scope>NUCLEOTIDE SEQUENCE [LARGE SCALE GENOMIC DNA]</scope>
    <source>
        <strain evidence="3 4">DSM 104969</strain>
    </source>
</reference>
<dbReference type="InterPro" id="IPR011010">
    <property type="entry name" value="DNA_brk_join_enz"/>
</dbReference>
<dbReference type="AlphaFoldDB" id="A0A840CQJ8"/>
<accession>A0A840CQJ8</accession>
<dbReference type="SUPFAM" id="SSF56349">
    <property type="entry name" value="DNA breaking-rejoining enzymes"/>
    <property type="match status" value="1"/>
</dbReference>
<proteinExistence type="predicted"/>
<gene>
    <name evidence="3" type="ORF">GGR21_000729</name>
</gene>
<organism evidence="3 4">
    <name type="scientific">Dysgonomonas hofstadii</name>
    <dbReference type="NCBI Taxonomy" id="637886"/>
    <lineage>
        <taxon>Bacteria</taxon>
        <taxon>Pseudomonadati</taxon>
        <taxon>Bacteroidota</taxon>
        <taxon>Bacteroidia</taxon>
        <taxon>Bacteroidales</taxon>
        <taxon>Dysgonomonadaceae</taxon>
        <taxon>Dysgonomonas</taxon>
    </lineage>
</organism>
<dbReference type="InterPro" id="IPR050090">
    <property type="entry name" value="Tyrosine_recombinase_XerCD"/>
</dbReference>
<evidence type="ECO:0000313" key="3">
    <source>
        <dbReference type="EMBL" id="MBB4034842.1"/>
    </source>
</evidence>